<proteinExistence type="predicted"/>
<name>A0A2P2INF8_RHIMU</name>
<accession>A0A2P2INF8</accession>
<keyword evidence="1" id="KW-0812">Transmembrane</keyword>
<organism evidence="2">
    <name type="scientific">Rhizophora mucronata</name>
    <name type="common">Asiatic mangrove</name>
    <dbReference type="NCBI Taxonomy" id="61149"/>
    <lineage>
        <taxon>Eukaryota</taxon>
        <taxon>Viridiplantae</taxon>
        <taxon>Streptophyta</taxon>
        <taxon>Embryophyta</taxon>
        <taxon>Tracheophyta</taxon>
        <taxon>Spermatophyta</taxon>
        <taxon>Magnoliopsida</taxon>
        <taxon>eudicotyledons</taxon>
        <taxon>Gunneridae</taxon>
        <taxon>Pentapetalae</taxon>
        <taxon>rosids</taxon>
        <taxon>fabids</taxon>
        <taxon>Malpighiales</taxon>
        <taxon>Rhizophoraceae</taxon>
        <taxon>Rhizophora</taxon>
    </lineage>
</organism>
<keyword evidence="1" id="KW-1133">Transmembrane helix</keyword>
<keyword evidence="1" id="KW-0472">Membrane</keyword>
<feature type="transmembrane region" description="Helical" evidence="1">
    <location>
        <begin position="49"/>
        <end position="76"/>
    </location>
</feature>
<evidence type="ECO:0000313" key="2">
    <source>
        <dbReference type="EMBL" id="MBW82754.1"/>
    </source>
</evidence>
<sequence length="80" mass="8702">MLATLSCGLFSLLIASFIYLPLLFCYNHCCLQLAASFVVLALRIRLATLAVAALCLLLEALWANSVFFVNCLSLLLSGVF</sequence>
<reference evidence="2" key="1">
    <citation type="submission" date="2018-02" db="EMBL/GenBank/DDBJ databases">
        <title>Rhizophora mucronata_Transcriptome.</title>
        <authorList>
            <person name="Meera S.P."/>
            <person name="Sreeshan A."/>
            <person name="Augustine A."/>
        </authorList>
    </citation>
    <scope>NUCLEOTIDE SEQUENCE</scope>
    <source>
        <tissue evidence="2">Leaf</tissue>
    </source>
</reference>
<dbReference type="EMBL" id="GGEC01002271">
    <property type="protein sequence ID" value="MBW82754.1"/>
    <property type="molecule type" value="Transcribed_RNA"/>
</dbReference>
<protein>
    <submittedName>
        <fullName evidence="2">Uncharacterized protein</fullName>
    </submittedName>
</protein>
<dbReference type="AlphaFoldDB" id="A0A2P2INF8"/>
<evidence type="ECO:0000256" key="1">
    <source>
        <dbReference type="SAM" id="Phobius"/>
    </source>
</evidence>